<feature type="compositionally biased region" description="Basic residues" evidence="9">
    <location>
        <begin position="36"/>
        <end position="48"/>
    </location>
</feature>
<dbReference type="InterPro" id="IPR002110">
    <property type="entry name" value="Ankyrin_rpt"/>
</dbReference>
<feature type="domain" description="Palmitoyltransferase DHHC" evidence="10">
    <location>
        <begin position="521"/>
        <end position="561"/>
    </location>
</feature>
<sequence>MEALTLTGATLNGEDDSGLDALESQPAAAALEHSHGHSHSHSHGHGHGHGGAGCGHPAHNNANMRPPMVPIAQIVAQKENWANALSVAIRGGLYPPFANLANAIRASPEYESTVEQTVFGKHLPDGHTLVHWAAKRVDDVRFVEYLLGMPEVNGNEASTDAVGMRPIHWAATEGGIPHAARFVAKFSKEGLMATDVSGCTPLLIAAQYGHADLAAFLVQQGADISHLDTSQDTALHWAAYKGSVPVCGLLLHLHSNHNFQEETTMLELVDAFGQTPLHLASLRGNVDVIQYLLEEAELAGSRAAVARLLTATDKDGKTPLDLAIKKNKATSQLLLKQYMDRYCTSSSSNYSLWTKCKSGMSDFCSLKAWKVWMGMDEGSMMMGGASPQFPFYFVVTLQTCAALFYPIYFIPVFGENAMERGVLWDTMGLHMFTLVSMTFMWIFYLLTFFTDPGAIAVSSTGTSSSSSSSCLKRLCCWWNDNASIQQEMRQVTQQLRDKYNQVLEAYGDETFSPEKSKLASQSLCHSCHIARPLRSKHCRTMRRCVLMFDHMCPFVGNTIGSSHAPLH</sequence>
<comment type="catalytic activity">
    <reaction evidence="8">
        <text>L-cysteinyl-[protein] + hexadecanoyl-CoA = S-hexadecanoyl-L-cysteinyl-[protein] + CoA</text>
        <dbReference type="Rhea" id="RHEA:36683"/>
        <dbReference type="Rhea" id="RHEA-COMP:10131"/>
        <dbReference type="Rhea" id="RHEA-COMP:11032"/>
        <dbReference type="ChEBI" id="CHEBI:29950"/>
        <dbReference type="ChEBI" id="CHEBI:57287"/>
        <dbReference type="ChEBI" id="CHEBI:57379"/>
        <dbReference type="ChEBI" id="CHEBI:74151"/>
        <dbReference type="EC" id="2.3.1.225"/>
    </reaction>
</comment>
<feature type="repeat" description="ANK" evidence="7">
    <location>
        <begin position="272"/>
        <end position="294"/>
    </location>
</feature>
<evidence type="ECO:0000313" key="11">
    <source>
        <dbReference type="EMBL" id="CAD9822449.1"/>
    </source>
</evidence>
<keyword evidence="8" id="KW-0808">Transferase</keyword>
<dbReference type="PANTHER" id="PTHR24161:SF17">
    <property type="entry name" value="PALMITOYLTRANSFERASE"/>
    <property type="match status" value="1"/>
</dbReference>
<keyword evidence="5 7" id="KW-0040">ANK repeat</keyword>
<dbReference type="PROSITE" id="PS50297">
    <property type="entry name" value="ANK_REP_REGION"/>
    <property type="match status" value="2"/>
</dbReference>
<proteinExistence type="inferred from homology"/>
<dbReference type="GO" id="GO:0019706">
    <property type="term" value="F:protein-cysteine S-palmitoyltransferase activity"/>
    <property type="evidence" value="ECO:0007669"/>
    <property type="project" value="UniProtKB-EC"/>
</dbReference>
<dbReference type="PANTHER" id="PTHR24161">
    <property type="entry name" value="ANK_REP_REGION DOMAIN-CONTAINING PROTEIN-RELATED"/>
    <property type="match status" value="1"/>
</dbReference>
<feature type="region of interest" description="Disordered" evidence="9">
    <location>
        <begin position="28"/>
        <end position="65"/>
    </location>
</feature>
<dbReference type="GO" id="GO:0000139">
    <property type="term" value="C:Golgi membrane"/>
    <property type="evidence" value="ECO:0007669"/>
    <property type="project" value="TreeGrafter"/>
</dbReference>
<dbReference type="PROSITE" id="PS50216">
    <property type="entry name" value="DHHC"/>
    <property type="match status" value="1"/>
</dbReference>
<evidence type="ECO:0000256" key="5">
    <source>
        <dbReference type="ARBA" id="ARBA00023043"/>
    </source>
</evidence>
<comment type="domain">
    <text evidence="8">The DHHC domain is required for palmitoyltransferase activity.</text>
</comment>
<evidence type="ECO:0000256" key="2">
    <source>
        <dbReference type="ARBA" id="ARBA00022692"/>
    </source>
</evidence>
<reference evidence="11" key="1">
    <citation type="submission" date="2021-01" db="EMBL/GenBank/DDBJ databases">
        <authorList>
            <person name="Corre E."/>
            <person name="Pelletier E."/>
            <person name="Niang G."/>
            <person name="Scheremetjew M."/>
            <person name="Finn R."/>
            <person name="Kale V."/>
            <person name="Holt S."/>
            <person name="Cochrane G."/>
            <person name="Meng A."/>
            <person name="Brown T."/>
            <person name="Cohen L."/>
        </authorList>
    </citation>
    <scope>NUCLEOTIDE SEQUENCE</scope>
    <source>
        <strain evidence="11">CCMP2084</strain>
    </source>
</reference>
<protein>
    <recommendedName>
        <fullName evidence="8">Palmitoyltransferase</fullName>
        <ecNumber evidence="8">2.3.1.225</ecNumber>
    </recommendedName>
</protein>
<keyword evidence="6 8" id="KW-0472">Membrane</keyword>
<dbReference type="SUPFAM" id="SSF48403">
    <property type="entry name" value="Ankyrin repeat"/>
    <property type="match status" value="1"/>
</dbReference>
<accession>A0A7S2XU17</accession>
<dbReference type="EC" id="2.3.1.225" evidence="8"/>
<evidence type="ECO:0000256" key="6">
    <source>
        <dbReference type="ARBA" id="ARBA00023136"/>
    </source>
</evidence>
<dbReference type="Gene3D" id="1.25.40.20">
    <property type="entry name" value="Ankyrin repeat-containing domain"/>
    <property type="match status" value="1"/>
</dbReference>
<keyword evidence="8" id="KW-0012">Acyltransferase</keyword>
<comment type="subcellular location">
    <subcellularLocation>
        <location evidence="1">Membrane</location>
        <topology evidence="1">Multi-pass membrane protein</topology>
    </subcellularLocation>
</comment>
<feature type="region of interest" description="Disordered" evidence="9">
    <location>
        <begin position="1"/>
        <end position="20"/>
    </location>
</feature>
<dbReference type="PROSITE" id="PS50088">
    <property type="entry name" value="ANK_REPEAT"/>
    <property type="match status" value="2"/>
</dbReference>
<evidence type="ECO:0000256" key="9">
    <source>
        <dbReference type="SAM" id="MobiDB-lite"/>
    </source>
</evidence>
<dbReference type="SMART" id="SM00248">
    <property type="entry name" value="ANK"/>
    <property type="match status" value="5"/>
</dbReference>
<feature type="repeat" description="ANK" evidence="7">
    <location>
        <begin position="197"/>
        <end position="229"/>
    </location>
</feature>
<dbReference type="EMBL" id="HBHQ01021175">
    <property type="protein sequence ID" value="CAD9822449.1"/>
    <property type="molecule type" value="Transcribed_RNA"/>
</dbReference>
<dbReference type="Pfam" id="PF12796">
    <property type="entry name" value="Ank_2"/>
    <property type="match status" value="2"/>
</dbReference>
<evidence type="ECO:0000259" key="10">
    <source>
        <dbReference type="Pfam" id="PF01529"/>
    </source>
</evidence>
<gene>
    <name evidence="11" type="ORF">ASEP1449_LOCUS14283</name>
</gene>
<keyword evidence="3" id="KW-0677">Repeat</keyword>
<feature type="transmembrane region" description="Helical" evidence="8">
    <location>
        <begin position="429"/>
        <end position="449"/>
    </location>
</feature>
<dbReference type="Pfam" id="PF01529">
    <property type="entry name" value="DHHC"/>
    <property type="match status" value="1"/>
</dbReference>
<organism evidence="11">
    <name type="scientific">Attheya septentrionalis</name>
    <dbReference type="NCBI Taxonomy" id="420275"/>
    <lineage>
        <taxon>Eukaryota</taxon>
        <taxon>Sar</taxon>
        <taxon>Stramenopiles</taxon>
        <taxon>Ochrophyta</taxon>
        <taxon>Bacillariophyta</taxon>
        <taxon>Coscinodiscophyceae</taxon>
        <taxon>Chaetocerotophycidae</taxon>
        <taxon>Chaetocerotales</taxon>
        <taxon>Attheyaceae</taxon>
        <taxon>Attheya</taxon>
    </lineage>
</organism>
<dbReference type="InterPro" id="IPR001594">
    <property type="entry name" value="Palmitoyltrfase_DHHC"/>
</dbReference>
<comment type="similarity">
    <text evidence="8">Belongs to the DHHC palmitoyltransferase family.</text>
</comment>
<evidence type="ECO:0000256" key="7">
    <source>
        <dbReference type="PROSITE-ProRule" id="PRU00023"/>
    </source>
</evidence>
<dbReference type="InterPro" id="IPR036770">
    <property type="entry name" value="Ankyrin_rpt-contain_sf"/>
</dbReference>
<evidence type="ECO:0000256" key="3">
    <source>
        <dbReference type="ARBA" id="ARBA00022737"/>
    </source>
</evidence>
<evidence type="ECO:0000256" key="1">
    <source>
        <dbReference type="ARBA" id="ARBA00004141"/>
    </source>
</evidence>
<keyword evidence="2 8" id="KW-0812">Transmembrane</keyword>
<evidence type="ECO:0000256" key="4">
    <source>
        <dbReference type="ARBA" id="ARBA00022989"/>
    </source>
</evidence>
<evidence type="ECO:0000256" key="8">
    <source>
        <dbReference type="RuleBase" id="RU079119"/>
    </source>
</evidence>
<dbReference type="AlphaFoldDB" id="A0A7S2XU17"/>
<feature type="transmembrane region" description="Helical" evidence="8">
    <location>
        <begin position="389"/>
        <end position="409"/>
    </location>
</feature>
<name>A0A7S2XU17_9STRA</name>
<keyword evidence="4 8" id="KW-1133">Transmembrane helix</keyword>